<sequence>MQKSESKIKDLKLKNEKLNLEMASILNKEKESNKKIDVLLNKCDVMTRKYRNFAIKCVNLTADKNKKEIEISNLTNKISLIKKMTNKDEIKNYSSSDICNMKIELEHYKVLILLHLFKRKKYSVLYSIFGKKIQSLETVYMYFAMFVLTKQYRLVYENALFVKKHLILRRAGRYIYKRYSLFLYEINFLSIRLVSFLFTMASFEAFGFRIFFCFLWFREAYLIKIF</sequence>
<protein>
    <submittedName>
        <fullName evidence="3">Uncharacterized protein</fullName>
    </submittedName>
</protein>
<keyword evidence="2" id="KW-0472">Membrane</keyword>
<dbReference type="EMBL" id="JBDODL010001104">
    <property type="protein sequence ID" value="MES1921136.1"/>
    <property type="molecule type" value="Genomic_DNA"/>
</dbReference>
<evidence type="ECO:0000256" key="2">
    <source>
        <dbReference type="SAM" id="Phobius"/>
    </source>
</evidence>
<comment type="caution">
    <text evidence="3">The sequence shown here is derived from an EMBL/GenBank/DDBJ whole genome shotgun (WGS) entry which is preliminary data.</text>
</comment>
<feature type="transmembrane region" description="Helical" evidence="2">
    <location>
        <begin position="206"/>
        <end position="223"/>
    </location>
</feature>
<reference evidence="3 4" key="1">
    <citation type="journal article" date="2024" name="BMC Biol.">
        <title>Comparative genomics of Ascetosporea gives new insight into the evolutionary basis for animal parasitism in Rhizaria.</title>
        <authorList>
            <person name="Hiltunen Thoren M."/>
            <person name="Onut-Brannstrom I."/>
            <person name="Alfjorden A."/>
            <person name="Peckova H."/>
            <person name="Swords F."/>
            <person name="Hooper C."/>
            <person name="Holzer A.S."/>
            <person name="Bass D."/>
            <person name="Burki F."/>
        </authorList>
    </citation>
    <scope>NUCLEOTIDE SEQUENCE [LARGE SCALE GENOMIC DNA]</scope>
    <source>
        <strain evidence="3">20-A016</strain>
    </source>
</reference>
<gene>
    <name evidence="3" type="ORF">MHBO_002716</name>
</gene>
<evidence type="ECO:0000313" key="4">
    <source>
        <dbReference type="Proteomes" id="UP001439008"/>
    </source>
</evidence>
<dbReference type="Proteomes" id="UP001439008">
    <property type="component" value="Unassembled WGS sequence"/>
</dbReference>
<proteinExistence type="predicted"/>
<feature type="transmembrane region" description="Helical" evidence="2">
    <location>
        <begin position="179"/>
        <end position="200"/>
    </location>
</feature>
<evidence type="ECO:0000313" key="3">
    <source>
        <dbReference type="EMBL" id="MES1921136.1"/>
    </source>
</evidence>
<accession>A0ABV2AN94</accession>
<name>A0ABV2AN94_9EUKA</name>
<keyword evidence="4" id="KW-1185">Reference proteome</keyword>
<keyword evidence="2" id="KW-1133">Transmembrane helix</keyword>
<organism evidence="3 4">
    <name type="scientific">Bonamia ostreae</name>
    <dbReference type="NCBI Taxonomy" id="126728"/>
    <lineage>
        <taxon>Eukaryota</taxon>
        <taxon>Sar</taxon>
        <taxon>Rhizaria</taxon>
        <taxon>Endomyxa</taxon>
        <taxon>Ascetosporea</taxon>
        <taxon>Haplosporida</taxon>
        <taxon>Bonamia</taxon>
    </lineage>
</organism>
<keyword evidence="1" id="KW-0175">Coiled coil</keyword>
<evidence type="ECO:0000256" key="1">
    <source>
        <dbReference type="SAM" id="Coils"/>
    </source>
</evidence>
<keyword evidence="2" id="KW-0812">Transmembrane</keyword>
<feature type="coiled-coil region" evidence="1">
    <location>
        <begin position="1"/>
        <end position="28"/>
    </location>
</feature>